<evidence type="ECO:0000313" key="3">
    <source>
        <dbReference type="Proteomes" id="UP001151760"/>
    </source>
</evidence>
<name>A0ABQ5BN60_9ASTR</name>
<reference evidence="2" key="1">
    <citation type="journal article" date="2022" name="Int. J. Mol. Sci.">
        <title>Draft Genome of Tanacetum Coccineum: Genomic Comparison of Closely Related Tanacetum-Family Plants.</title>
        <authorList>
            <person name="Yamashiro T."/>
            <person name="Shiraishi A."/>
            <person name="Nakayama K."/>
            <person name="Satake H."/>
        </authorList>
    </citation>
    <scope>NUCLEOTIDE SEQUENCE</scope>
</reference>
<sequence length="259" mass="29530">MAMADIKSNELKRTLKRAGEALALDISKKQKSTKVSTPFVPNVPQPQVVSTSKSSGIRRKSLGRSRITKSELDLDADDKTFIKVVSDEDFEEEVISTPPGEINALYMMDQSTKHFTTLREILHMVDRQDLLKLYVLVVKYYENHPITGVGLMLWGDLQVLMDSQEGGKCFSVWNRQSLWQIRSWRLYTLSSVHVLETISREVLYMFADIFYPILVKLMERMLKNKLEIAKGVVGNDMTTTEQLIRFIKNQLAAAQVSPA</sequence>
<organism evidence="2 3">
    <name type="scientific">Tanacetum coccineum</name>
    <dbReference type="NCBI Taxonomy" id="301880"/>
    <lineage>
        <taxon>Eukaryota</taxon>
        <taxon>Viridiplantae</taxon>
        <taxon>Streptophyta</taxon>
        <taxon>Embryophyta</taxon>
        <taxon>Tracheophyta</taxon>
        <taxon>Spermatophyta</taxon>
        <taxon>Magnoliopsida</taxon>
        <taxon>eudicotyledons</taxon>
        <taxon>Gunneridae</taxon>
        <taxon>Pentapetalae</taxon>
        <taxon>asterids</taxon>
        <taxon>campanulids</taxon>
        <taxon>Asterales</taxon>
        <taxon>Asteraceae</taxon>
        <taxon>Asteroideae</taxon>
        <taxon>Anthemideae</taxon>
        <taxon>Anthemidinae</taxon>
        <taxon>Tanacetum</taxon>
    </lineage>
</organism>
<keyword evidence="3" id="KW-1185">Reference proteome</keyword>
<dbReference type="Proteomes" id="UP001151760">
    <property type="component" value="Unassembled WGS sequence"/>
</dbReference>
<evidence type="ECO:0000256" key="1">
    <source>
        <dbReference type="SAM" id="MobiDB-lite"/>
    </source>
</evidence>
<reference evidence="2" key="2">
    <citation type="submission" date="2022-01" db="EMBL/GenBank/DDBJ databases">
        <authorList>
            <person name="Yamashiro T."/>
            <person name="Shiraishi A."/>
            <person name="Satake H."/>
            <person name="Nakayama K."/>
        </authorList>
    </citation>
    <scope>NUCLEOTIDE SEQUENCE</scope>
</reference>
<evidence type="ECO:0000313" key="2">
    <source>
        <dbReference type="EMBL" id="GJT15272.1"/>
    </source>
</evidence>
<feature type="compositionally biased region" description="Low complexity" evidence="1">
    <location>
        <begin position="38"/>
        <end position="49"/>
    </location>
</feature>
<feature type="region of interest" description="Disordered" evidence="1">
    <location>
        <begin position="27"/>
        <end position="62"/>
    </location>
</feature>
<dbReference type="EMBL" id="BQNB010013383">
    <property type="protein sequence ID" value="GJT15272.1"/>
    <property type="molecule type" value="Genomic_DNA"/>
</dbReference>
<gene>
    <name evidence="2" type="ORF">Tco_0873978</name>
</gene>
<proteinExistence type="predicted"/>
<comment type="caution">
    <text evidence="2">The sequence shown here is derived from an EMBL/GenBank/DDBJ whole genome shotgun (WGS) entry which is preliminary data.</text>
</comment>
<protein>
    <submittedName>
        <fullName evidence="2">Uncharacterized protein</fullName>
    </submittedName>
</protein>
<accession>A0ABQ5BN60</accession>